<dbReference type="GO" id="GO:0015074">
    <property type="term" value="P:DNA integration"/>
    <property type="evidence" value="ECO:0007669"/>
    <property type="project" value="UniProtKB-KW"/>
</dbReference>
<dbReference type="SUPFAM" id="SSF56349">
    <property type="entry name" value="DNA breaking-rejoining enzymes"/>
    <property type="match status" value="1"/>
</dbReference>
<evidence type="ECO:0000256" key="2">
    <source>
        <dbReference type="ARBA" id="ARBA00022908"/>
    </source>
</evidence>
<evidence type="ECO:0000256" key="4">
    <source>
        <dbReference type="ARBA" id="ARBA00023172"/>
    </source>
</evidence>
<keyword evidence="7" id="KW-1185">Reference proteome</keyword>
<proteinExistence type="inferred from homology"/>
<evidence type="ECO:0000259" key="5">
    <source>
        <dbReference type="PROSITE" id="PS51898"/>
    </source>
</evidence>
<comment type="caution">
    <text evidence="6">The sequence shown here is derived from an EMBL/GenBank/DDBJ whole genome shotgun (WGS) entry which is preliminary data.</text>
</comment>
<dbReference type="Pfam" id="PF00589">
    <property type="entry name" value="Phage_integrase"/>
    <property type="match status" value="1"/>
</dbReference>
<evidence type="ECO:0000313" key="6">
    <source>
        <dbReference type="EMBL" id="GAO97774.1"/>
    </source>
</evidence>
<dbReference type="Gene3D" id="1.10.150.130">
    <property type="match status" value="1"/>
</dbReference>
<dbReference type="Proteomes" id="UP000036771">
    <property type="component" value="Unassembled WGS sequence"/>
</dbReference>
<name>A0A0K8MD09_9PROT</name>
<dbReference type="InterPro" id="IPR050808">
    <property type="entry name" value="Phage_Integrase"/>
</dbReference>
<dbReference type="CDD" id="cd00796">
    <property type="entry name" value="INT_Rci_Hp1_C"/>
    <property type="match status" value="1"/>
</dbReference>
<dbReference type="GO" id="GO:0003677">
    <property type="term" value="F:DNA binding"/>
    <property type="evidence" value="ECO:0007669"/>
    <property type="project" value="UniProtKB-KW"/>
</dbReference>
<dbReference type="InterPro" id="IPR010998">
    <property type="entry name" value="Integrase_recombinase_N"/>
</dbReference>
<protein>
    <submittedName>
        <fullName evidence="6">Putative prophage CPS-53 integrase</fullName>
    </submittedName>
</protein>
<dbReference type="OrthoDB" id="7615137at2"/>
<evidence type="ECO:0000256" key="3">
    <source>
        <dbReference type="ARBA" id="ARBA00023125"/>
    </source>
</evidence>
<dbReference type="PANTHER" id="PTHR30629:SF2">
    <property type="entry name" value="PROPHAGE INTEGRASE INTS-RELATED"/>
    <property type="match status" value="1"/>
</dbReference>
<accession>A0A0K8MD09</accession>
<feature type="domain" description="Tyr recombinase" evidence="5">
    <location>
        <begin position="193"/>
        <end position="382"/>
    </location>
</feature>
<keyword evidence="3" id="KW-0238">DNA-binding</keyword>
<evidence type="ECO:0000313" key="7">
    <source>
        <dbReference type="Proteomes" id="UP000036771"/>
    </source>
</evidence>
<dbReference type="STRING" id="1629334.Cva_00414"/>
<keyword evidence="4" id="KW-0233">DNA recombination</keyword>
<dbReference type="InterPro" id="IPR038488">
    <property type="entry name" value="Integrase_DNA-bd_sf"/>
</dbReference>
<organism evidence="6 7">
    <name type="scientific">Caedimonas varicaedens</name>
    <dbReference type="NCBI Taxonomy" id="1629334"/>
    <lineage>
        <taxon>Bacteria</taxon>
        <taxon>Pseudomonadati</taxon>
        <taxon>Pseudomonadota</taxon>
        <taxon>Alphaproteobacteria</taxon>
        <taxon>Holosporales</taxon>
        <taxon>Caedimonadaceae</taxon>
        <taxon>Caedimonas</taxon>
    </lineage>
</organism>
<reference evidence="6 7" key="1">
    <citation type="submission" date="2015-03" db="EMBL/GenBank/DDBJ databases">
        <title>Caedibacter varicaedens, whole genome shotgun sequence.</title>
        <authorList>
            <person name="Suzuki H."/>
            <person name="Dapper A.L."/>
            <person name="Gibson A.K."/>
            <person name="Jackson C."/>
            <person name="Lee H."/>
            <person name="Pejaver V.R."/>
            <person name="Doak T."/>
            <person name="Lynch M."/>
        </authorList>
    </citation>
    <scope>NUCLEOTIDE SEQUENCE [LARGE SCALE GENOMIC DNA]</scope>
</reference>
<dbReference type="PANTHER" id="PTHR30629">
    <property type="entry name" value="PROPHAGE INTEGRASE"/>
    <property type="match status" value="1"/>
</dbReference>
<evidence type="ECO:0000256" key="1">
    <source>
        <dbReference type="ARBA" id="ARBA00008857"/>
    </source>
</evidence>
<sequence length="393" mass="45391">MNRQKLTNTMIEKAQPNGKVYALADSVVPGLLVFINPCGTKTFCLRLQNFRKKLGVYPYDKIQSARQKGIECHSEHLQEIRMKNQRKDANLTLSVHKLVEEYLEFKKSSLSEKTWKEYAYTWNKCGRDKLGDLFIPDLTDAHVNQLFIQLKDTYSHTETLKIILLAAFKYGKQKGYPVAVLDGESWIRYKRPVKERYLTSGELSIFSELMKERKARSVTYGKLPQQIIAMELLLYTGCRCSEILELKWSDVFFKEGYIQLWKTKTRKGRLVPLSDKIRSLLTEARQFESGDYVFTSVTDADKPISYNTFQTVWYNLMKEGNFNQEGVERLRIHSLRHTFITAANRSGISPWTLKALVGHSNGSCVTGVYIHHNLQELTQAQTSIIDALQKGQY</sequence>
<dbReference type="InterPro" id="IPR013762">
    <property type="entry name" value="Integrase-like_cat_sf"/>
</dbReference>
<dbReference type="EMBL" id="BBVC01000017">
    <property type="protein sequence ID" value="GAO97774.1"/>
    <property type="molecule type" value="Genomic_DNA"/>
</dbReference>
<dbReference type="InterPro" id="IPR002104">
    <property type="entry name" value="Integrase_catalytic"/>
</dbReference>
<dbReference type="InterPro" id="IPR011010">
    <property type="entry name" value="DNA_brk_join_enz"/>
</dbReference>
<dbReference type="Gene3D" id="3.30.160.390">
    <property type="entry name" value="Integrase, DNA-binding domain"/>
    <property type="match status" value="1"/>
</dbReference>
<dbReference type="PROSITE" id="PS51898">
    <property type="entry name" value="TYR_RECOMBINASE"/>
    <property type="match status" value="1"/>
</dbReference>
<dbReference type="Gene3D" id="1.10.443.10">
    <property type="entry name" value="Intergrase catalytic core"/>
    <property type="match status" value="1"/>
</dbReference>
<dbReference type="AlphaFoldDB" id="A0A0K8MD09"/>
<dbReference type="GO" id="GO:0006310">
    <property type="term" value="P:DNA recombination"/>
    <property type="evidence" value="ECO:0007669"/>
    <property type="project" value="UniProtKB-KW"/>
</dbReference>
<gene>
    <name evidence="6" type="primary">intS_1</name>
    <name evidence="6" type="ORF">Cva_00414</name>
</gene>
<comment type="similarity">
    <text evidence="1">Belongs to the 'phage' integrase family.</text>
</comment>
<keyword evidence="2" id="KW-0229">DNA integration</keyword>